<dbReference type="AlphaFoldDB" id="A0A4R2RIX6"/>
<accession>A0A4R2RIX6</accession>
<dbReference type="Proteomes" id="UP000294813">
    <property type="component" value="Unassembled WGS sequence"/>
</dbReference>
<evidence type="ECO:0000259" key="2">
    <source>
        <dbReference type="Pfam" id="PF01558"/>
    </source>
</evidence>
<sequence length="215" mass="22268">MNKNGNSLQTENVTPSNWAIIITGVGGQGGVLASRIMAEAAIIAGYEVRTSETIGMAQREGVVVSHIKIGRDLGGPLIGDGTAQILLSLELAESLRGWPKLHPAGQALINCRPIIPPGVASGMTQYNQAAIMDFLQQQGSRACLFDATAAAIEAGSSKATNMVMLGAFSTLPNLPFTAEQLWQGATTVLPPKLHAVNQSAFAAGQALMTTAPSCG</sequence>
<dbReference type="RefSeq" id="WP_131919435.1">
    <property type="nucleotide sequence ID" value="NZ_JAOQNU010000014.1"/>
</dbReference>
<dbReference type="PANTHER" id="PTHR43854:SF1">
    <property type="entry name" value="INDOLEPYRUVATE OXIDOREDUCTASE SUBUNIT IORB"/>
    <property type="match status" value="1"/>
</dbReference>
<protein>
    <submittedName>
        <fullName evidence="3">Indolepyruvate ferredoxin oxidoreductase beta subunit</fullName>
    </submittedName>
</protein>
<keyword evidence="4" id="KW-1185">Reference proteome</keyword>
<name>A0A4R2RIX6_9FIRM</name>
<evidence type="ECO:0000313" key="3">
    <source>
        <dbReference type="EMBL" id="TCP63760.1"/>
    </source>
</evidence>
<dbReference type="PANTHER" id="PTHR43854">
    <property type="entry name" value="INDOLEPYRUVATE OXIDOREDUCTASE SUBUNIT IORB"/>
    <property type="match status" value="1"/>
</dbReference>
<dbReference type="Gene3D" id="3.40.920.10">
    <property type="entry name" value="Pyruvate-ferredoxin oxidoreductase, PFOR, domain III"/>
    <property type="match status" value="1"/>
</dbReference>
<dbReference type="InterPro" id="IPR019752">
    <property type="entry name" value="Pyrv/ketoisovalerate_OxRed_cat"/>
</dbReference>
<keyword evidence="3" id="KW-0670">Pyruvate</keyword>
<dbReference type="SUPFAM" id="SSF53323">
    <property type="entry name" value="Pyruvate-ferredoxin oxidoreductase, PFOR, domain III"/>
    <property type="match status" value="1"/>
</dbReference>
<proteinExistence type="predicted"/>
<gene>
    <name evidence="3" type="ORF">EDD73_1156</name>
</gene>
<organism evidence="3 4">
    <name type="scientific">Heliophilum fasciatum</name>
    <dbReference type="NCBI Taxonomy" id="35700"/>
    <lineage>
        <taxon>Bacteria</taxon>
        <taxon>Bacillati</taxon>
        <taxon>Bacillota</taxon>
        <taxon>Clostridia</taxon>
        <taxon>Eubacteriales</taxon>
        <taxon>Heliobacteriaceae</taxon>
        <taxon>Heliophilum</taxon>
    </lineage>
</organism>
<feature type="domain" description="Pyruvate/ketoisovalerate oxidoreductase catalytic" evidence="2">
    <location>
        <begin position="26"/>
        <end position="204"/>
    </location>
</feature>
<dbReference type="Pfam" id="PF01558">
    <property type="entry name" value="POR"/>
    <property type="match status" value="1"/>
</dbReference>
<comment type="caution">
    <text evidence="3">The sequence shown here is derived from an EMBL/GenBank/DDBJ whole genome shotgun (WGS) entry which is preliminary data.</text>
</comment>
<keyword evidence="1" id="KW-0560">Oxidoreductase</keyword>
<dbReference type="GO" id="GO:0016903">
    <property type="term" value="F:oxidoreductase activity, acting on the aldehyde or oxo group of donors"/>
    <property type="evidence" value="ECO:0007669"/>
    <property type="project" value="InterPro"/>
</dbReference>
<dbReference type="InterPro" id="IPR002869">
    <property type="entry name" value="Pyrv_flavodox_OxRed_cen"/>
</dbReference>
<reference evidence="3 4" key="1">
    <citation type="submission" date="2019-03" db="EMBL/GenBank/DDBJ databases">
        <title>Genomic Encyclopedia of Type Strains, Phase IV (KMG-IV): sequencing the most valuable type-strain genomes for metagenomic binning, comparative biology and taxonomic classification.</title>
        <authorList>
            <person name="Goeker M."/>
        </authorList>
    </citation>
    <scope>NUCLEOTIDE SEQUENCE [LARGE SCALE GENOMIC DNA]</scope>
    <source>
        <strain evidence="3 4">DSM 11170</strain>
    </source>
</reference>
<evidence type="ECO:0000313" key="4">
    <source>
        <dbReference type="Proteomes" id="UP000294813"/>
    </source>
</evidence>
<dbReference type="InterPro" id="IPR052198">
    <property type="entry name" value="IorB_Oxidoreductase"/>
</dbReference>
<evidence type="ECO:0000256" key="1">
    <source>
        <dbReference type="ARBA" id="ARBA00023002"/>
    </source>
</evidence>
<dbReference type="OrthoDB" id="9789125at2"/>
<dbReference type="EMBL" id="SLXT01000015">
    <property type="protein sequence ID" value="TCP63760.1"/>
    <property type="molecule type" value="Genomic_DNA"/>
</dbReference>